<protein>
    <submittedName>
        <fullName evidence="1">Uncharacterized protein</fullName>
    </submittedName>
</protein>
<name>A0ABQ2QB65_9GAMM</name>
<dbReference type="EMBL" id="BMQV01000039">
    <property type="protein sequence ID" value="GGP63113.1"/>
    <property type="molecule type" value="Genomic_DNA"/>
</dbReference>
<evidence type="ECO:0000313" key="1">
    <source>
        <dbReference type="EMBL" id="GGP63113.1"/>
    </source>
</evidence>
<comment type="caution">
    <text evidence="1">The sequence shown here is derived from an EMBL/GenBank/DDBJ whole genome shotgun (WGS) entry which is preliminary data.</text>
</comment>
<accession>A0ABQ2QB65</accession>
<keyword evidence="2" id="KW-1185">Reference proteome</keyword>
<organism evidence="1 2">
    <name type="scientific">Shewanella saliphila</name>
    <dbReference type="NCBI Taxonomy" id="2282698"/>
    <lineage>
        <taxon>Bacteria</taxon>
        <taxon>Pseudomonadati</taxon>
        <taxon>Pseudomonadota</taxon>
        <taxon>Gammaproteobacteria</taxon>
        <taxon>Alteromonadales</taxon>
        <taxon>Shewanellaceae</taxon>
        <taxon>Shewanella</taxon>
    </lineage>
</organism>
<evidence type="ECO:0000313" key="2">
    <source>
        <dbReference type="Proteomes" id="UP000654367"/>
    </source>
</evidence>
<sequence length="67" mass="7691">MTKLKPEIKEPQVLPIRKNENGGISVAQRRVWACPFVEITNNIIKPVSIRVAAHAVTFTWPVWRNLK</sequence>
<gene>
    <name evidence="1" type="ORF">GCM10009409_30970</name>
</gene>
<proteinExistence type="predicted"/>
<reference evidence="2" key="1">
    <citation type="journal article" date="2019" name="Int. J. Syst. Evol. Microbiol.">
        <title>The Global Catalogue of Microorganisms (GCM) 10K type strain sequencing project: providing services to taxonomists for standard genome sequencing and annotation.</title>
        <authorList>
            <consortium name="The Broad Institute Genomics Platform"/>
            <consortium name="The Broad Institute Genome Sequencing Center for Infectious Disease"/>
            <person name="Wu L."/>
            <person name="Ma J."/>
        </authorList>
    </citation>
    <scope>NUCLEOTIDE SEQUENCE [LARGE SCALE GENOMIC DNA]</scope>
    <source>
        <strain evidence="2">JCM 32304</strain>
    </source>
</reference>
<dbReference type="Proteomes" id="UP000654367">
    <property type="component" value="Unassembled WGS sequence"/>
</dbReference>